<dbReference type="EMBL" id="JBHULC010000011">
    <property type="protein sequence ID" value="MFD2521983.1"/>
    <property type="molecule type" value="Genomic_DNA"/>
</dbReference>
<dbReference type="EC" id="1.6.5.2" evidence="2"/>
<dbReference type="Proteomes" id="UP001597510">
    <property type="component" value="Unassembled WGS sequence"/>
</dbReference>
<dbReference type="GO" id="GO:0003955">
    <property type="term" value="F:NAD(P)H dehydrogenase (quinone) activity"/>
    <property type="evidence" value="ECO:0007669"/>
    <property type="project" value="UniProtKB-EC"/>
</dbReference>
<keyword evidence="2" id="KW-0560">Oxidoreductase</keyword>
<accession>A0ABW5J8R3</accession>
<protein>
    <submittedName>
        <fullName evidence="2">SDR family oxidoreductase</fullName>
        <ecNumber evidence="2">1.6.5.2</ecNumber>
    </submittedName>
</protein>
<dbReference type="Gene3D" id="3.90.25.10">
    <property type="entry name" value="UDP-galactose 4-epimerase, domain 1"/>
    <property type="match status" value="1"/>
</dbReference>
<evidence type="ECO:0000313" key="3">
    <source>
        <dbReference type="Proteomes" id="UP001597510"/>
    </source>
</evidence>
<gene>
    <name evidence="2" type="ORF">ACFSR2_13875</name>
</gene>
<dbReference type="PANTHER" id="PTHR47129:SF1">
    <property type="entry name" value="NMRA-LIKE DOMAIN-CONTAINING PROTEIN"/>
    <property type="match status" value="1"/>
</dbReference>
<comment type="caution">
    <text evidence="2">The sequence shown here is derived from an EMBL/GenBank/DDBJ whole genome shotgun (WGS) entry which is preliminary data.</text>
</comment>
<dbReference type="InterPro" id="IPR036291">
    <property type="entry name" value="NAD(P)-bd_dom_sf"/>
</dbReference>
<dbReference type="InterPro" id="IPR052718">
    <property type="entry name" value="NmrA-type_oxidoreductase"/>
</dbReference>
<dbReference type="Gene3D" id="3.40.50.720">
    <property type="entry name" value="NAD(P)-binding Rossmann-like Domain"/>
    <property type="match status" value="1"/>
</dbReference>
<evidence type="ECO:0000259" key="1">
    <source>
        <dbReference type="Pfam" id="PF05368"/>
    </source>
</evidence>
<dbReference type="RefSeq" id="WP_340236258.1">
    <property type="nucleotide sequence ID" value="NZ_JBBEWC010000005.1"/>
</dbReference>
<dbReference type="Pfam" id="PF05368">
    <property type="entry name" value="NmrA"/>
    <property type="match status" value="1"/>
</dbReference>
<dbReference type="PANTHER" id="PTHR47129">
    <property type="entry name" value="QUINONE OXIDOREDUCTASE 2"/>
    <property type="match status" value="1"/>
</dbReference>
<name>A0ABW5J8R3_9BACT</name>
<proteinExistence type="predicted"/>
<dbReference type="CDD" id="cd05269">
    <property type="entry name" value="TMR_SDR_a"/>
    <property type="match status" value="1"/>
</dbReference>
<sequence>MILVTGATGPLGATTIDFLLKKGTPANTIAALVRDEAKAGDLKGKGVTILIGDYDNYASLVAAFKGIDKLFFVSGSDVMQRGQQHENVVKAAKEAGVGHVVYTSFIRKNETETSPIYIVAKTHLATEAALKESGLTYTILRNNIYADLLPMFIGPNVLETGVFLPAGDTPVAFTLRSDMAEAAANILSSTGHENKDYAISNTEAVTFHDIARIISEASGKAVGYVSPEPAAFVEILKQAGVPAEMLGVTAGFAEAFKQGEFSSTETDLETLLGHKPISVKAFLSGVYGGK</sequence>
<keyword evidence="3" id="KW-1185">Reference proteome</keyword>
<organism evidence="2 3">
    <name type="scientific">Emticicia soli</name>
    <dbReference type="NCBI Taxonomy" id="2027878"/>
    <lineage>
        <taxon>Bacteria</taxon>
        <taxon>Pseudomonadati</taxon>
        <taxon>Bacteroidota</taxon>
        <taxon>Cytophagia</taxon>
        <taxon>Cytophagales</taxon>
        <taxon>Leadbetterellaceae</taxon>
        <taxon>Emticicia</taxon>
    </lineage>
</organism>
<evidence type="ECO:0000313" key="2">
    <source>
        <dbReference type="EMBL" id="MFD2521983.1"/>
    </source>
</evidence>
<reference evidence="3" key="1">
    <citation type="journal article" date="2019" name="Int. J. Syst. Evol. Microbiol.">
        <title>The Global Catalogue of Microorganisms (GCM) 10K type strain sequencing project: providing services to taxonomists for standard genome sequencing and annotation.</title>
        <authorList>
            <consortium name="The Broad Institute Genomics Platform"/>
            <consortium name="The Broad Institute Genome Sequencing Center for Infectious Disease"/>
            <person name="Wu L."/>
            <person name="Ma J."/>
        </authorList>
    </citation>
    <scope>NUCLEOTIDE SEQUENCE [LARGE SCALE GENOMIC DNA]</scope>
    <source>
        <strain evidence="3">KCTC 52344</strain>
    </source>
</reference>
<dbReference type="InterPro" id="IPR008030">
    <property type="entry name" value="NmrA-like"/>
</dbReference>
<dbReference type="SUPFAM" id="SSF51735">
    <property type="entry name" value="NAD(P)-binding Rossmann-fold domains"/>
    <property type="match status" value="1"/>
</dbReference>
<feature type="domain" description="NmrA-like" evidence="1">
    <location>
        <begin position="2"/>
        <end position="258"/>
    </location>
</feature>